<reference evidence="1 2" key="1">
    <citation type="journal article" date="2020" name="ISME J.">
        <title>Comparative genomics reveals insights into cyanobacterial evolution and habitat adaptation.</title>
        <authorList>
            <person name="Chen M.Y."/>
            <person name="Teng W.K."/>
            <person name="Zhao L."/>
            <person name="Hu C.X."/>
            <person name="Zhou Y.K."/>
            <person name="Han B.P."/>
            <person name="Song L.R."/>
            <person name="Shu W.S."/>
        </authorList>
    </citation>
    <scope>NUCLEOTIDE SEQUENCE [LARGE SCALE GENOMIC DNA]</scope>
    <source>
        <strain evidence="1 2">FACHB-130</strain>
    </source>
</reference>
<sequence>MIATTSTIDELIRNKNPFAGHIVVRPQQIWGKSYPDVTSINAHASDAVFNAVEQIRKGQRDTVGITIAAEKGLGKSHIISRIRHRFQTENTALFIYMGKYDNLNQIKSQFLQTVASSLRAFGSQELMQWQEIAAALINEAKKCNYTPQQYVSSIYPNWLNKYSTKTIDALTETVLKIKPEINNPYIIRAILWTLSTTHAHYATYWLSGLEITELQADALGLPNSKNEDKEAEALSNVRQILDITSHYKVPVICFDELDTPDISDTGFTAPQIIATLAKDLYNSLKRGVLLLSMYPETWNDQIRLLPQAEAVMDRLVSEQTNKQPISLKYLNSDDIVALVKLWLQDFYQDNKQNPPHPLYPFDESKLRELGKGKPTLRSVLKWCAENFIINTPIISHDEQISNNYLKSELETIITPHPVKPYFDNELSNVEASIYSLMEEEITLSSAIRLAFVSLKGQTLEGITIEEIEEIPYQDYIDFKIVGNRKKVRIGVDVLQQAAGNTVQAALNKLIDYRKFHLTRGCLVRSKKISTSAKLAQKYLQQLLQKLGGEWVLLQTQDIKPLLAIYFVWKNRKSYELTEEQVFDFIEQEKIAINNPLIREILSDPSGQEPDNLTDDELPMRIPQSISIADNIQLTL</sequence>
<evidence type="ECO:0008006" key="3">
    <source>
        <dbReference type="Google" id="ProtNLM"/>
    </source>
</evidence>
<gene>
    <name evidence="1" type="ORF">H6G74_19900</name>
</gene>
<protein>
    <recommendedName>
        <fullName evidence="3">Orc1-like AAA ATPase domain-containing protein</fullName>
    </recommendedName>
</protein>
<dbReference type="Proteomes" id="UP000603457">
    <property type="component" value="Unassembled WGS sequence"/>
</dbReference>
<organism evidence="1 2">
    <name type="scientific">Nostoc spongiaeforme FACHB-130</name>
    <dbReference type="NCBI Taxonomy" id="1357510"/>
    <lineage>
        <taxon>Bacteria</taxon>
        <taxon>Bacillati</taxon>
        <taxon>Cyanobacteriota</taxon>
        <taxon>Cyanophyceae</taxon>
        <taxon>Nostocales</taxon>
        <taxon>Nostocaceae</taxon>
        <taxon>Nostoc</taxon>
    </lineage>
</organism>
<evidence type="ECO:0000313" key="2">
    <source>
        <dbReference type="Proteomes" id="UP000603457"/>
    </source>
</evidence>
<proteinExistence type="predicted"/>
<name>A0ABR8G037_9NOSO</name>
<keyword evidence="2" id="KW-1185">Reference proteome</keyword>
<comment type="caution">
    <text evidence="1">The sequence shown here is derived from an EMBL/GenBank/DDBJ whole genome shotgun (WGS) entry which is preliminary data.</text>
</comment>
<dbReference type="EMBL" id="JACJTB010000029">
    <property type="protein sequence ID" value="MBD2596578.1"/>
    <property type="molecule type" value="Genomic_DNA"/>
</dbReference>
<evidence type="ECO:0000313" key="1">
    <source>
        <dbReference type="EMBL" id="MBD2596578.1"/>
    </source>
</evidence>
<dbReference type="RefSeq" id="WP_190969300.1">
    <property type="nucleotide sequence ID" value="NZ_JACJTB010000029.1"/>
</dbReference>
<accession>A0ABR8G037</accession>